<dbReference type="CDD" id="cd00085">
    <property type="entry name" value="HNHc"/>
    <property type="match status" value="1"/>
</dbReference>
<dbReference type="RefSeq" id="WP_163944341.1">
    <property type="nucleotide sequence ID" value="NZ_JAAHBU010000124.1"/>
</dbReference>
<dbReference type="EMBL" id="JAAHBU010000124">
    <property type="protein sequence ID" value="NER64207.1"/>
    <property type="molecule type" value="Genomic_DNA"/>
</dbReference>
<dbReference type="InterPro" id="IPR003615">
    <property type="entry name" value="HNH_nuc"/>
</dbReference>
<comment type="caution">
    <text evidence="1">The sequence shown here is derived from an EMBL/GenBank/DDBJ whole genome shotgun (WGS) entry which is preliminary data.</text>
</comment>
<keyword evidence="1" id="KW-0255">Endonuclease</keyword>
<proteinExistence type="predicted"/>
<dbReference type="Proteomes" id="UP000482634">
    <property type="component" value="Unassembled WGS sequence"/>
</dbReference>
<dbReference type="GO" id="GO:0004519">
    <property type="term" value="F:endonuclease activity"/>
    <property type="evidence" value="ECO:0007669"/>
    <property type="project" value="UniProtKB-KW"/>
</dbReference>
<organism evidence="1 2">
    <name type="scientific">Pseudomonas brassicae</name>
    <dbReference type="NCBI Taxonomy" id="2708063"/>
    <lineage>
        <taxon>Bacteria</taxon>
        <taxon>Pseudomonadati</taxon>
        <taxon>Pseudomonadota</taxon>
        <taxon>Gammaproteobacteria</taxon>
        <taxon>Pseudomonadales</taxon>
        <taxon>Pseudomonadaceae</taxon>
        <taxon>Pseudomonas</taxon>
    </lineage>
</organism>
<reference evidence="1 2" key="1">
    <citation type="submission" date="2020-02" db="EMBL/GenBank/DDBJ databases">
        <title>Broccoli isolated Pseudomonas sp.</title>
        <authorList>
            <person name="Fujikawa T."/>
            <person name="Sawada H."/>
        </authorList>
    </citation>
    <scope>NUCLEOTIDE SEQUENCE [LARGE SCALE GENOMIC DNA]</scope>
    <source>
        <strain evidence="1 2">MAFF212427</strain>
    </source>
</reference>
<name>A0A6B3NX63_9PSED</name>
<evidence type="ECO:0000313" key="1">
    <source>
        <dbReference type="EMBL" id="NER64207.1"/>
    </source>
</evidence>
<accession>A0A6B3NX63</accession>
<keyword evidence="1" id="KW-0540">Nuclease</keyword>
<sequence length="347" mass="39228">MRKVDRGSVQIPSAMLAEAPAQSLARKELEIFTAYYAALQVSPDEAGKLPSFSVYKSDSVKQRLHELFHGKCAYCESFYSSTAPVDVEHYRPKGRVHEAPEHTGYWWLAMDWDNLLPSCIHCNRRSGQVTPVLSTNLVRLLEEGRRFSNSRLMQSGKQDSFPILGTRVVAPTMQFDSEQALLLDPSRDEPEEHLSFYIDRDNLIGLVLPKPHPHAGLSAAVEGVRPELRSVVEQALVQGVSLKGAVSIHVYGLNRLGLVQERTRLLRHLEFLETLALEISSMADELHRREPAIAKRLGFLRDQIISEMKAMSHPEAPHSMMVRAWIETFKARLRERVPVAEPPREVP</sequence>
<keyword evidence="2" id="KW-1185">Reference proteome</keyword>
<dbReference type="Gene3D" id="1.10.30.50">
    <property type="match status" value="1"/>
</dbReference>
<keyword evidence="1" id="KW-0378">Hydrolase</keyword>
<evidence type="ECO:0000313" key="2">
    <source>
        <dbReference type="Proteomes" id="UP000482634"/>
    </source>
</evidence>
<protein>
    <submittedName>
        <fullName evidence="1">Endonuclease</fullName>
    </submittedName>
</protein>
<dbReference type="AlphaFoldDB" id="A0A6B3NX63"/>
<gene>
    <name evidence="1" type="ORF">G3436_10280</name>
</gene>